<dbReference type="PANTHER" id="PTHR22904">
    <property type="entry name" value="TPR REPEAT CONTAINING PROTEIN"/>
    <property type="match status" value="1"/>
</dbReference>
<dbReference type="GO" id="GO:0051879">
    <property type="term" value="F:Hsp90 protein binding"/>
    <property type="evidence" value="ECO:0007669"/>
    <property type="project" value="TreeGrafter"/>
</dbReference>
<accession>A0AAD5DTM3</accession>
<dbReference type="SMART" id="SM00028">
    <property type="entry name" value="TPR"/>
    <property type="match status" value="2"/>
</dbReference>
<feature type="region of interest" description="Disordered" evidence="7">
    <location>
        <begin position="383"/>
        <end position="405"/>
    </location>
</feature>
<proteinExistence type="predicted"/>
<organism evidence="9 10">
    <name type="scientific">Chlorella ohadii</name>
    <dbReference type="NCBI Taxonomy" id="2649997"/>
    <lineage>
        <taxon>Eukaryota</taxon>
        <taxon>Viridiplantae</taxon>
        <taxon>Chlorophyta</taxon>
        <taxon>core chlorophytes</taxon>
        <taxon>Trebouxiophyceae</taxon>
        <taxon>Chlorellales</taxon>
        <taxon>Chlorellaceae</taxon>
        <taxon>Chlorella clade</taxon>
        <taxon>Chlorella</taxon>
    </lineage>
</organism>
<dbReference type="PROSITE" id="PS50865">
    <property type="entry name" value="ZF_MYND_2"/>
    <property type="match status" value="1"/>
</dbReference>
<dbReference type="Pfam" id="PF13637">
    <property type="entry name" value="Ank_4"/>
    <property type="match status" value="1"/>
</dbReference>
<keyword evidence="4" id="KW-0802">TPR repeat</keyword>
<gene>
    <name evidence="9" type="ORF">COHA_004359</name>
</gene>
<dbReference type="EMBL" id="JADXDR010000058">
    <property type="protein sequence ID" value="KAI7841830.1"/>
    <property type="molecule type" value="Genomic_DNA"/>
</dbReference>
<dbReference type="Pfam" id="PF01753">
    <property type="entry name" value="zf-MYND"/>
    <property type="match status" value="1"/>
</dbReference>
<evidence type="ECO:0000256" key="2">
    <source>
        <dbReference type="ARBA" id="ARBA00022737"/>
    </source>
</evidence>
<dbReference type="InterPro" id="IPR002893">
    <property type="entry name" value="Znf_MYND"/>
</dbReference>
<evidence type="ECO:0000259" key="8">
    <source>
        <dbReference type="PROSITE" id="PS50865"/>
    </source>
</evidence>
<dbReference type="Gene3D" id="1.25.40.10">
    <property type="entry name" value="Tetratricopeptide repeat domain"/>
    <property type="match status" value="1"/>
</dbReference>
<dbReference type="PANTHER" id="PTHR22904:SF533">
    <property type="entry name" value="HSP70-HSP90 ORGANIZING PROTEIN 3"/>
    <property type="match status" value="1"/>
</dbReference>
<dbReference type="GO" id="GO:0008270">
    <property type="term" value="F:zinc ion binding"/>
    <property type="evidence" value="ECO:0007669"/>
    <property type="project" value="UniProtKB-KW"/>
</dbReference>
<keyword evidence="3 6" id="KW-0863">Zinc-finger</keyword>
<evidence type="ECO:0000256" key="4">
    <source>
        <dbReference type="ARBA" id="ARBA00022803"/>
    </source>
</evidence>
<feature type="domain" description="MYND-type" evidence="8">
    <location>
        <begin position="345"/>
        <end position="382"/>
    </location>
</feature>
<sequence length="546" mass="58113">MAASAEALKAEGNAAYAAGDNETALACYERAIALCSSGDAEEAAALLHILHSNAAAAAARLPGKAQLSNQHADTCVTLKPDWPKGYVRQAAAAHLLHRPGDAERALRAGLKACPAAADQMMLRHELQKLLQDDGDQSGLPGILPGTPAQKVRDFQSNFGMTLHGPAALASLPCDAFRYAFLGDLDNFKANFKPEEHISMRAWPLRLSLPAVIVSGAQRVHLVNGQRTGSGHVAILRLVCEAGARVDARYTALAHAAGHHPQLELARVLLEFGADPCQPTRFGDVPLHHACMAQELESRGRGPNAKELNGVSVEDVARCNPQALALVHNAQGKHQRNAGLVSGAPCHNCGKPGATRRCQACLSALYCDRTCQLQAWKQHKKQCTASGSEGDSAGSGAGAAAAGQAPRLLRLRPSRDSPYTASLPQSALAQQVAAMMGMTEQPAPPLNEAMFDVRGPDEQAAAAARRNNKLFMVKVQVPLNGAGPMLIYNKTRSYQIYADTSGSDAQQLVKRVQREGWRGCKGYFNARVDAETGDLLVQDAVLPTQTW</sequence>
<dbReference type="InterPro" id="IPR011990">
    <property type="entry name" value="TPR-like_helical_dom_sf"/>
</dbReference>
<keyword evidence="5" id="KW-0862">Zinc</keyword>
<evidence type="ECO:0000256" key="6">
    <source>
        <dbReference type="PROSITE-ProRule" id="PRU00134"/>
    </source>
</evidence>
<dbReference type="InterPro" id="IPR019734">
    <property type="entry name" value="TPR_rpt"/>
</dbReference>
<dbReference type="AlphaFoldDB" id="A0AAD5DTM3"/>
<dbReference type="SUPFAM" id="SSF144232">
    <property type="entry name" value="HIT/MYND zinc finger-like"/>
    <property type="match status" value="1"/>
</dbReference>
<dbReference type="Gene3D" id="6.10.140.2220">
    <property type="match status" value="1"/>
</dbReference>
<dbReference type="SUPFAM" id="SSF48403">
    <property type="entry name" value="Ankyrin repeat"/>
    <property type="match status" value="1"/>
</dbReference>
<keyword evidence="1" id="KW-0479">Metal-binding</keyword>
<comment type="caution">
    <text evidence="9">The sequence shown here is derived from an EMBL/GenBank/DDBJ whole genome shotgun (WGS) entry which is preliminary data.</text>
</comment>
<evidence type="ECO:0000313" key="10">
    <source>
        <dbReference type="Proteomes" id="UP001205105"/>
    </source>
</evidence>
<dbReference type="InterPro" id="IPR002110">
    <property type="entry name" value="Ankyrin_rpt"/>
</dbReference>
<evidence type="ECO:0000256" key="7">
    <source>
        <dbReference type="SAM" id="MobiDB-lite"/>
    </source>
</evidence>
<keyword evidence="2" id="KW-0677">Repeat</keyword>
<keyword evidence="10" id="KW-1185">Reference proteome</keyword>
<evidence type="ECO:0000256" key="5">
    <source>
        <dbReference type="ARBA" id="ARBA00022833"/>
    </source>
</evidence>
<dbReference type="SUPFAM" id="SSF48452">
    <property type="entry name" value="TPR-like"/>
    <property type="match status" value="1"/>
</dbReference>
<evidence type="ECO:0000256" key="1">
    <source>
        <dbReference type="ARBA" id="ARBA00022723"/>
    </source>
</evidence>
<dbReference type="Proteomes" id="UP001205105">
    <property type="component" value="Unassembled WGS sequence"/>
</dbReference>
<dbReference type="PROSITE" id="PS01360">
    <property type="entry name" value="ZF_MYND_1"/>
    <property type="match status" value="1"/>
</dbReference>
<reference evidence="9" key="1">
    <citation type="submission" date="2020-11" db="EMBL/GenBank/DDBJ databases">
        <title>Chlorella ohadii genome sequencing and assembly.</title>
        <authorList>
            <person name="Murik O."/>
            <person name="Treves H."/>
            <person name="Kedem I."/>
            <person name="Shotland Y."/>
            <person name="Kaplan A."/>
        </authorList>
    </citation>
    <scope>NUCLEOTIDE SEQUENCE</scope>
    <source>
        <strain evidence="9">1</strain>
    </source>
</reference>
<feature type="compositionally biased region" description="Low complexity" evidence="7">
    <location>
        <begin position="384"/>
        <end position="405"/>
    </location>
</feature>
<dbReference type="Gene3D" id="1.25.40.20">
    <property type="entry name" value="Ankyrin repeat-containing domain"/>
    <property type="match status" value="1"/>
</dbReference>
<evidence type="ECO:0000313" key="9">
    <source>
        <dbReference type="EMBL" id="KAI7841830.1"/>
    </source>
</evidence>
<evidence type="ECO:0000256" key="3">
    <source>
        <dbReference type="ARBA" id="ARBA00022771"/>
    </source>
</evidence>
<name>A0AAD5DTM3_9CHLO</name>
<protein>
    <recommendedName>
        <fullName evidence="8">MYND-type domain-containing protein</fullName>
    </recommendedName>
</protein>
<dbReference type="InterPro" id="IPR036770">
    <property type="entry name" value="Ankyrin_rpt-contain_sf"/>
</dbReference>